<keyword evidence="5" id="KW-1133">Transmembrane helix</keyword>
<dbReference type="InterPro" id="IPR051310">
    <property type="entry name" value="MCP_chemotaxis"/>
</dbReference>
<reference evidence="9" key="1">
    <citation type="submission" date="2015-04" db="EMBL/GenBank/DDBJ databases">
        <authorList>
            <person name="Mushtaq Mamoona"/>
        </authorList>
    </citation>
    <scope>NUCLEOTIDE SEQUENCE [LARGE SCALE GENOMIC DNA]</scope>
    <source>
        <strain evidence="9">AN4859/03</strain>
    </source>
</reference>
<dbReference type="InterPro" id="IPR004089">
    <property type="entry name" value="MCPsignal_dom"/>
</dbReference>
<evidence type="ECO:0000259" key="6">
    <source>
        <dbReference type="PROSITE" id="PS50111"/>
    </source>
</evidence>
<dbReference type="Proteomes" id="UP000043763">
    <property type="component" value="Unassembled WGS sequence"/>
</dbReference>
<comment type="subcellular location">
    <subcellularLocation>
        <location evidence="1">Membrane</location>
    </subcellularLocation>
</comment>
<dbReference type="PROSITE" id="PS50885">
    <property type="entry name" value="HAMP"/>
    <property type="match status" value="1"/>
</dbReference>
<comment type="similarity">
    <text evidence="3">Belongs to the methyl-accepting chemotaxis (MCP) protein family.</text>
</comment>
<dbReference type="OrthoDB" id="344090at2"/>
<dbReference type="GO" id="GO:0007165">
    <property type="term" value="P:signal transduction"/>
    <property type="evidence" value="ECO:0007669"/>
    <property type="project" value="UniProtKB-KW"/>
</dbReference>
<evidence type="ECO:0000256" key="4">
    <source>
        <dbReference type="PROSITE-ProRule" id="PRU00284"/>
    </source>
</evidence>
<dbReference type="Gene3D" id="3.30.450.20">
    <property type="entry name" value="PAS domain"/>
    <property type="match status" value="2"/>
</dbReference>
<evidence type="ECO:0000256" key="5">
    <source>
        <dbReference type="SAM" id="Phobius"/>
    </source>
</evidence>
<feature type="domain" description="HAMP" evidence="7">
    <location>
        <begin position="344"/>
        <end position="399"/>
    </location>
</feature>
<dbReference type="PROSITE" id="PS50111">
    <property type="entry name" value="CHEMOTAXIS_TRANSDUC_2"/>
    <property type="match status" value="1"/>
</dbReference>
<dbReference type="GO" id="GO:0006935">
    <property type="term" value="P:chemotaxis"/>
    <property type="evidence" value="ECO:0007669"/>
    <property type="project" value="UniProtKB-KW"/>
</dbReference>
<evidence type="ECO:0000256" key="1">
    <source>
        <dbReference type="ARBA" id="ARBA00004370"/>
    </source>
</evidence>
<keyword evidence="4" id="KW-0807">Transducer</keyword>
<protein>
    <submittedName>
        <fullName evidence="8">Methyl-accepting chemotaxis protein</fullName>
    </submittedName>
</protein>
<dbReference type="FunFam" id="1.10.287.950:FF:000001">
    <property type="entry name" value="Methyl-accepting chemotaxis sensory transducer"/>
    <property type="match status" value="1"/>
</dbReference>
<dbReference type="PANTHER" id="PTHR43531">
    <property type="entry name" value="PROTEIN ICFG"/>
    <property type="match status" value="1"/>
</dbReference>
<feature type="transmembrane region" description="Helical" evidence="5">
    <location>
        <begin position="12"/>
        <end position="32"/>
    </location>
</feature>
<dbReference type="CDD" id="cd12913">
    <property type="entry name" value="PDC1_MCP_like"/>
    <property type="match status" value="1"/>
</dbReference>
<feature type="domain" description="Methyl-accepting transducer" evidence="6">
    <location>
        <begin position="404"/>
        <end position="633"/>
    </location>
</feature>
<gene>
    <name evidence="8" type="ORF">BRSU_2516</name>
</gene>
<dbReference type="Pfam" id="PF22673">
    <property type="entry name" value="MCP-like_PDC_1"/>
    <property type="match status" value="1"/>
</dbReference>
<dbReference type="Gene3D" id="1.10.287.950">
    <property type="entry name" value="Methyl-accepting chemotaxis protein"/>
    <property type="match status" value="1"/>
</dbReference>
<dbReference type="SUPFAM" id="SSF58104">
    <property type="entry name" value="Methyl-accepting chemotaxis protein (MCP) signaling domain"/>
    <property type="match status" value="1"/>
</dbReference>
<dbReference type="GO" id="GO:0016020">
    <property type="term" value="C:membrane"/>
    <property type="evidence" value="ECO:0007669"/>
    <property type="project" value="UniProtKB-SubCell"/>
</dbReference>
<evidence type="ECO:0000313" key="8">
    <source>
        <dbReference type="EMBL" id="CRF35226.1"/>
    </source>
</evidence>
<organism evidence="8 9">
    <name type="scientific">Brachyspira suanatina</name>
    <dbReference type="NCBI Taxonomy" id="381802"/>
    <lineage>
        <taxon>Bacteria</taxon>
        <taxon>Pseudomonadati</taxon>
        <taxon>Spirochaetota</taxon>
        <taxon>Spirochaetia</taxon>
        <taxon>Brachyspirales</taxon>
        <taxon>Brachyspiraceae</taxon>
        <taxon>Brachyspira</taxon>
    </lineage>
</organism>
<dbReference type="CDD" id="cd11386">
    <property type="entry name" value="MCP_signal"/>
    <property type="match status" value="1"/>
</dbReference>
<keyword evidence="5" id="KW-0472">Membrane</keyword>
<sequence>MKIFNSLQFKISMVIVVPFIIMLIISNLFNIFSVNNVTKKLSYKVLEESAKGEAAKVESLVQEAFDSLNTFEYTINNLYQSGERNREVYKNTTKNFFETLPEGTGALFLIFKPNVMGNDVDYINDPNYSEAGGMFSDYVYRNNGTSADRGMTSEELKSDYYSVPVTTGNINITSIYDFEVGGKMVKMNTWSIPLKNKGEIIGVAGVDIFIESLAPIMDNINPFENTLTSLFDHNGTLLYNKENESYIGKNVYEAYPYYRDNNVLESIKAGQTVIFEDFSTSLNTKSAYIFVPIKLETGQNWGMKILVPNYVILEDSNNIRNIMIIILAVILVIVFIITPLIIKKKVVFIIKLLAQDLTKLSKGDISWDTPPGFTELKDEWGDIARAIKSILDNLNNVMNTVKESSEQVESAANEVLSGNNDLSNRTEMQASSLEETASTMNEMASNVKFAVSDIYDSTNMVVEAKDYVGKAGRIIEESVNKMDAVYEASSKIMDITKMIESIAFQTNILALNASVEAARAGEQGRGFAVVASEVRNLAQNTQESVKNITSLIVDSNDKINLAAASVNESKDIFNDIADRMDKVSDLMQKVNIAAKEQENGIGQINIAINEMDSSVQQNAALVEEASSSSQLLLNEAKNLNKLIDFFKLR</sequence>
<proteinExistence type="inferred from homology"/>
<dbReference type="InterPro" id="IPR003660">
    <property type="entry name" value="HAMP_dom"/>
</dbReference>
<dbReference type="PANTHER" id="PTHR43531:SF11">
    <property type="entry name" value="METHYL-ACCEPTING CHEMOTAXIS PROTEIN 3"/>
    <property type="match status" value="1"/>
</dbReference>
<dbReference type="AlphaFoldDB" id="A0A0G4KAY0"/>
<evidence type="ECO:0000259" key="7">
    <source>
        <dbReference type="PROSITE" id="PS50885"/>
    </source>
</evidence>
<dbReference type="SMART" id="SM00283">
    <property type="entry name" value="MA"/>
    <property type="match status" value="1"/>
</dbReference>
<keyword evidence="9" id="KW-1185">Reference proteome</keyword>
<dbReference type="Pfam" id="PF00015">
    <property type="entry name" value="MCPsignal"/>
    <property type="match status" value="1"/>
</dbReference>
<evidence type="ECO:0000256" key="2">
    <source>
        <dbReference type="ARBA" id="ARBA00022500"/>
    </source>
</evidence>
<keyword evidence="2" id="KW-0145">Chemotaxis</keyword>
<evidence type="ECO:0000256" key="3">
    <source>
        <dbReference type="ARBA" id="ARBA00029447"/>
    </source>
</evidence>
<evidence type="ECO:0000313" key="9">
    <source>
        <dbReference type="Proteomes" id="UP000043763"/>
    </source>
</evidence>
<name>A0A0G4KAY0_9SPIR</name>
<feature type="transmembrane region" description="Helical" evidence="5">
    <location>
        <begin position="322"/>
        <end position="342"/>
    </location>
</feature>
<accession>A0A0G4KAY0</accession>
<keyword evidence="5" id="KW-0812">Transmembrane</keyword>
<dbReference type="EMBL" id="CVLB01000003">
    <property type="protein sequence ID" value="CRF35226.1"/>
    <property type="molecule type" value="Genomic_DNA"/>
</dbReference>